<evidence type="ECO:0000256" key="1">
    <source>
        <dbReference type="SAM" id="MobiDB-lite"/>
    </source>
</evidence>
<organism evidence="2 3">
    <name type="scientific">Mycena venus</name>
    <dbReference type="NCBI Taxonomy" id="2733690"/>
    <lineage>
        <taxon>Eukaryota</taxon>
        <taxon>Fungi</taxon>
        <taxon>Dikarya</taxon>
        <taxon>Basidiomycota</taxon>
        <taxon>Agaricomycotina</taxon>
        <taxon>Agaricomycetes</taxon>
        <taxon>Agaricomycetidae</taxon>
        <taxon>Agaricales</taxon>
        <taxon>Marasmiineae</taxon>
        <taxon>Mycenaceae</taxon>
        <taxon>Mycena</taxon>
    </lineage>
</organism>
<name>A0A8H6Z349_9AGAR</name>
<gene>
    <name evidence="2" type="ORF">MVEN_00166500</name>
</gene>
<sequence length="656" mass="73093">MPPRPIPSLDHENHCPHCHQYLPIKFAVSGRTAGHHYIGCGPVCKYFHSFPHRDTLPTVPHDAPPASWRPPSSSAPARSMPSASTASTAGRTENCQHNSCGRKAAPTCVNHRCKTHCIVDNGGCLTPGHQQQRLTTRQQQKHHHVPTRTPPASSRRSSDPWLPGLSPIIQDFNDHSFPTINLPADLLEQRLRRDAEEEEARDQAQDAEIQCLIDNFPPLTDEERADQEAADLALAVVQSKRTFAAESRSSRSAPHASTSTLPSISGALRPIYSAGKEPASASSSLSSSVRPKMTTQMSASWMREYRDNTAADAASLKQATYKSSLDLSQSRRFTLVFWTPASENPSIKSLQDLPRWPLWAVTDSPYLITRLGIDVDILELYDTRIRLWKEIDLNYTHKLSVDAPLFLRIPGTLCPKLDELVNTLTAKPVHLRDNLAGDRRSVRQKIKVKQETVDVIEISEDDSPKKMPRTHKRKALDAIELTDSDDDAFPSSIPLPKVHMSKRPKLTIDIPDAELDSISSTSRESSAWPRSRSSTPATTPLTSTTPSTCLLPLVDSRSSTHALPTIDLSLRFPKGLMVKEVTDGFERMVSPELQKLPMAQRFVTVYKRPWVKQTYLDAVARCERANETERQQALAAADDSPLGMWTTWARGFPLRK</sequence>
<reference evidence="2" key="1">
    <citation type="submission" date="2020-05" db="EMBL/GenBank/DDBJ databases">
        <title>Mycena genomes resolve the evolution of fungal bioluminescence.</title>
        <authorList>
            <person name="Tsai I.J."/>
        </authorList>
    </citation>
    <scope>NUCLEOTIDE SEQUENCE</scope>
    <source>
        <strain evidence="2">CCC161011</strain>
    </source>
</reference>
<dbReference type="Proteomes" id="UP000620124">
    <property type="component" value="Unassembled WGS sequence"/>
</dbReference>
<dbReference type="EMBL" id="JACAZI010000002">
    <property type="protein sequence ID" value="KAF7368435.1"/>
    <property type="molecule type" value="Genomic_DNA"/>
</dbReference>
<feature type="region of interest" description="Disordered" evidence="1">
    <location>
        <begin position="131"/>
        <end position="161"/>
    </location>
</feature>
<keyword evidence="3" id="KW-1185">Reference proteome</keyword>
<feature type="region of interest" description="Disordered" evidence="1">
    <location>
        <begin position="513"/>
        <end position="547"/>
    </location>
</feature>
<dbReference type="OrthoDB" id="3056697at2759"/>
<comment type="caution">
    <text evidence="2">The sequence shown here is derived from an EMBL/GenBank/DDBJ whole genome shotgun (WGS) entry which is preliminary data.</text>
</comment>
<feature type="compositionally biased region" description="Low complexity" evidence="1">
    <location>
        <begin position="64"/>
        <end position="89"/>
    </location>
</feature>
<feature type="compositionally biased region" description="Low complexity" evidence="1">
    <location>
        <begin position="533"/>
        <end position="547"/>
    </location>
</feature>
<accession>A0A8H6Z349</accession>
<evidence type="ECO:0000313" key="3">
    <source>
        <dbReference type="Proteomes" id="UP000620124"/>
    </source>
</evidence>
<evidence type="ECO:0000313" key="2">
    <source>
        <dbReference type="EMBL" id="KAF7368435.1"/>
    </source>
</evidence>
<proteinExistence type="predicted"/>
<dbReference type="AlphaFoldDB" id="A0A8H6Z349"/>
<protein>
    <submittedName>
        <fullName evidence="2">Uncharacterized protein</fullName>
    </submittedName>
</protein>
<feature type="region of interest" description="Disordered" evidence="1">
    <location>
        <begin position="58"/>
        <end position="96"/>
    </location>
</feature>